<dbReference type="InterPro" id="IPR038717">
    <property type="entry name" value="Tc1-like_DDE_dom"/>
</dbReference>
<evidence type="ECO:0000259" key="1">
    <source>
        <dbReference type="Pfam" id="PF13358"/>
    </source>
</evidence>
<dbReference type="AlphaFoldDB" id="A0A2Z6RPB1"/>
<name>A0A2Z6RPB1_9GLOM</name>
<dbReference type="PANTHER" id="PTHR46564:SF1">
    <property type="entry name" value="TRANSPOSASE"/>
    <property type="match status" value="1"/>
</dbReference>
<accession>A0A2Z6RPB1</accession>
<sequence>MEGSCDKERFKTFVLTQLVNNFYLYHYLELLKLQYSFVLNKIPQTNPYPAKHSVLVMNNARIHHDDDLVAAVEDIGRKILYLPPYSPNLNPIKTAFSALKSWLKRYRDFTNYFDPIYEKV</sequence>
<comment type="caution">
    <text evidence="2">The sequence shown here is derived from an EMBL/GenBank/DDBJ whole genome shotgun (WGS) entry which is preliminary data.</text>
</comment>
<protein>
    <recommendedName>
        <fullName evidence="1">Tc1-like transposase DDE domain-containing protein</fullName>
    </recommendedName>
</protein>
<dbReference type="InterPro" id="IPR036397">
    <property type="entry name" value="RNaseH_sf"/>
</dbReference>
<proteinExistence type="predicted"/>
<gene>
    <name evidence="2" type="ORF">RclHR1_05910011</name>
</gene>
<evidence type="ECO:0000313" key="3">
    <source>
        <dbReference type="Proteomes" id="UP000247702"/>
    </source>
</evidence>
<dbReference type="STRING" id="94130.A0A2Z6RPB1"/>
<dbReference type="PANTHER" id="PTHR46564">
    <property type="entry name" value="TRANSPOSASE"/>
    <property type="match status" value="1"/>
</dbReference>
<dbReference type="GO" id="GO:0003676">
    <property type="term" value="F:nucleic acid binding"/>
    <property type="evidence" value="ECO:0007669"/>
    <property type="project" value="InterPro"/>
</dbReference>
<dbReference type="Proteomes" id="UP000247702">
    <property type="component" value="Unassembled WGS sequence"/>
</dbReference>
<dbReference type="EMBL" id="BEXD01003972">
    <property type="protein sequence ID" value="GBC04878.1"/>
    <property type="molecule type" value="Genomic_DNA"/>
</dbReference>
<keyword evidence="3" id="KW-1185">Reference proteome</keyword>
<feature type="domain" description="Tc1-like transposase DDE" evidence="1">
    <location>
        <begin position="47"/>
        <end position="110"/>
    </location>
</feature>
<dbReference type="Gene3D" id="3.30.420.10">
    <property type="entry name" value="Ribonuclease H-like superfamily/Ribonuclease H"/>
    <property type="match status" value="1"/>
</dbReference>
<organism evidence="2 3">
    <name type="scientific">Rhizophagus clarus</name>
    <dbReference type="NCBI Taxonomy" id="94130"/>
    <lineage>
        <taxon>Eukaryota</taxon>
        <taxon>Fungi</taxon>
        <taxon>Fungi incertae sedis</taxon>
        <taxon>Mucoromycota</taxon>
        <taxon>Glomeromycotina</taxon>
        <taxon>Glomeromycetes</taxon>
        <taxon>Glomerales</taxon>
        <taxon>Glomeraceae</taxon>
        <taxon>Rhizophagus</taxon>
    </lineage>
</organism>
<dbReference type="Pfam" id="PF13358">
    <property type="entry name" value="DDE_3"/>
    <property type="match status" value="1"/>
</dbReference>
<reference evidence="2 3" key="1">
    <citation type="submission" date="2017-11" db="EMBL/GenBank/DDBJ databases">
        <title>The genome of Rhizophagus clarus HR1 reveals common genetic basis of auxotrophy among arbuscular mycorrhizal fungi.</title>
        <authorList>
            <person name="Kobayashi Y."/>
        </authorList>
    </citation>
    <scope>NUCLEOTIDE SEQUENCE [LARGE SCALE GENOMIC DNA]</scope>
    <source>
        <strain evidence="2 3">HR1</strain>
    </source>
</reference>
<evidence type="ECO:0000313" key="2">
    <source>
        <dbReference type="EMBL" id="GBC04878.1"/>
    </source>
</evidence>